<keyword evidence="2" id="KW-1185">Reference proteome</keyword>
<reference evidence="1 2" key="1">
    <citation type="submission" date="2019-05" db="EMBL/GenBank/DDBJ databases">
        <title>Genome of Alcanivorax gelatiniphagus, an oil degrading marine bacteria.</title>
        <authorList>
            <person name="Kwon K.K."/>
        </authorList>
    </citation>
    <scope>NUCLEOTIDE SEQUENCE [LARGE SCALE GENOMIC DNA]</scope>
    <source>
        <strain evidence="1 2">MEBiC 08158</strain>
    </source>
</reference>
<dbReference type="PANTHER" id="PTHR22602:SF0">
    <property type="entry name" value="TRANSFERASE CAF17, MITOCHONDRIAL-RELATED"/>
    <property type="match status" value="1"/>
</dbReference>
<dbReference type="PANTHER" id="PTHR22602">
    <property type="entry name" value="TRANSFERASE CAF17, MITOCHONDRIAL-RELATED"/>
    <property type="match status" value="1"/>
</dbReference>
<evidence type="ECO:0000313" key="1">
    <source>
        <dbReference type="EMBL" id="TMW12743.1"/>
    </source>
</evidence>
<dbReference type="Proteomes" id="UP000739180">
    <property type="component" value="Unassembled WGS sequence"/>
</dbReference>
<comment type="caution">
    <text evidence="1">The sequence shown here is derived from an EMBL/GenBank/DDBJ whole genome shotgun (WGS) entry which is preliminary data.</text>
</comment>
<gene>
    <name evidence="1" type="ORF">FGS76_09675</name>
</gene>
<sequence length="321" mass="34193">MDAWQTLIDAQQPVHGGRPAPTLATGEHLAVIHAEGEEAGAYLQGQLTADLKFVDEGAHRSAMHLSLKGRGLVSLRLARQDSGYLLLVPAGQAEATIRSLEKYRLRAKVTFRIDPQARVAQLAGGVDATLAAAGLPVPEPGQAAHRDGVAVLRYAHSDHALLVADGPLLAAHWQTLSAERAVTDGAGARYQDILAGQGQIRPGAEDLFLPQVLNYDVLGGVSFKKGCYTGQEVVARMHFKGKLKQRMAAFYYQGPELAPGQSLRNDQGRAVAEVVDAAPAEPAAALLAVVRLDHQGDLFLDDQPLGVEPIALPYDLPKPKA</sequence>
<dbReference type="NCBIfam" id="TIGR03317">
    <property type="entry name" value="ygfZ_signature"/>
    <property type="match status" value="1"/>
</dbReference>
<dbReference type="InterPro" id="IPR017703">
    <property type="entry name" value="YgfZ/GCV_T_CS"/>
</dbReference>
<dbReference type="EMBL" id="VCQT01000030">
    <property type="protein sequence ID" value="TMW12743.1"/>
    <property type="molecule type" value="Genomic_DNA"/>
</dbReference>
<protein>
    <submittedName>
        <fullName evidence="1">Folate-binding protein YgfZ</fullName>
    </submittedName>
</protein>
<accession>A0ABY2XKV2</accession>
<dbReference type="Gene3D" id="3.30.70.1400">
    <property type="entry name" value="Aminomethyltransferase beta-barrel domains"/>
    <property type="match status" value="1"/>
</dbReference>
<evidence type="ECO:0000313" key="2">
    <source>
        <dbReference type="Proteomes" id="UP000739180"/>
    </source>
</evidence>
<proteinExistence type="predicted"/>
<dbReference type="Gene3D" id="3.30.70.1630">
    <property type="match status" value="1"/>
</dbReference>
<dbReference type="Gene3D" id="2.40.30.160">
    <property type="match status" value="1"/>
</dbReference>
<name>A0ABY2XKV2_9GAMM</name>
<dbReference type="SUPFAM" id="SSF103025">
    <property type="entry name" value="Folate-binding domain"/>
    <property type="match status" value="1"/>
</dbReference>
<dbReference type="RefSeq" id="WP_138772432.1">
    <property type="nucleotide sequence ID" value="NZ_VCQT01000030.1"/>
</dbReference>
<dbReference type="InterPro" id="IPR045179">
    <property type="entry name" value="YgfZ/GcvT"/>
</dbReference>
<organism evidence="1 2">
    <name type="scientific">Alloalcanivorax gelatiniphagus</name>
    <dbReference type="NCBI Taxonomy" id="1194167"/>
    <lineage>
        <taxon>Bacteria</taxon>
        <taxon>Pseudomonadati</taxon>
        <taxon>Pseudomonadota</taxon>
        <taxon>Gammaproteobacteria</taxon>
        <taxon>Oceanospirillales</taxon>
        <taxon>Alcanivoracaceae</taxon>
        <taxon>Alloalcanivorax</taxon>
    </lineage>
</organism>